<evidence type="ECO:0000313" key="2">
    <source>
        <dbReference type="Proteomes" id="UP000092460"/>
    </source>
</evidence>
<dbReference type="AlphaFoldDB" id="A0A1B0BEU9"/>
<proteinExistence type="predicted"/>
<evidence type="ECO:0000313" key="1">
    <source>
        <dbReference type="EnsemblMetazoa" id="GPPI027762-PA"/>
    </source>
</evidence>
<dbReference type="EMBL" id="JXJN01013017">
    <property type="status" value="NOT_ANNOTATED_CDS"/>
    <property type="molecule type" value="Genomic_DNA"/>
</dbReference>
<protein>
    <submittedName>
        <fullName evidence="1">Uncharacterized protein</fullName>
    </submittedName>
</protein>
<keyword evidence="2" id="KW-1185">Reference proteome</keyword>
<reference evidence="1" key="2">
    <citation type="submission" date="2020-05" db="UniProtKB">
        <authorList>
            <consortium name="EnsemblMetazoa"/>
        </authorList>
    </citation>
    <scope>IDENTIFICATION</scope>
    <source>
        <strain evidence="1">IAEA</strain>
    </source>
</reference>
<name>A0A1B0BEU9_9MUSC</name>
<reference evidence="2" key="1">
    <citation type="submission" date="2015-01" db="EMBL/GenBank/DDBJ databases">
        <authorList>
            <person name="Aksoy S."/>
            <person name="Warren W."/>
            <person name="Wilson R.K."/>
        </authorList>
    </citation>
    <scope>NUCLEOTIDE SEQUENCE [LARGE SCALE GENOMIC DNA]</scope>
    <source>
        <strain evidence="2">IAEA</strain>
    </source>
</reference>
<dbReference type="EnsemblMetazoa" id="GPPI027762-RA">
    <property type="protein sequence ID" value="GPPI027762-PA"/>
    <property type="gene ID" value="GPPI027762"/>
</dbReference>
<dbReference type="VEuPathDB" id="VectorBase:GPPI027762"/>
<dbReference type="STRING" id="67801.A0A1B0BEU9"/>
<dbReference type="Proteomes" id="UP000092460">
    <property type="component" value="Unassembled WGS sequence"/>
</dbReference>
<accession>A0A1B0BEU9</accession>
<organism evidence="1 2">
    <name type="scientific">Glossina palpalis gambiensis</name>
    <dbReference type="NCBI Taxonomy" id="67801"/>
    <lineage>
        <taxon>Eukaryota</taxon>
        <taxon>Metazoa</taxon>
        <taxon>Ecdysozoa</taxon>
        <taxon>Arthropoda</taxon>
        <taxon>Hexapoda</taxon>
        <taxon>Insecta</taxon>
        <taxon>Pterygota</taxon>
        <taxon>Neoptera</taxon>
        <taxon>Endopterygota</taxon>
        <taxon>Diptera</taxon>
        <taxon>Brachycera</taxon>
        <taxon>Muscomorpha</taxon>
        <taxon>Hippoboscoidea</taxon>
        <taxon>Glossinidae</taxon>
        <taxon>Glossina</taxon>
    </lineage>
</organism>
<sequence length="180" mass="20509">MEGKKEKEWYWEKIQETLRKIGLKKTIIQWKKVVAETEYLDWSLLGPSLLFPNQYFNCVVPEIHWDKNTLLVSNADNLTSVDNKTLDDGSRKNATVVASNNSYGQEAALEADEPNSNVPSPTAKFAVGQEALQFIYTFYLNLLTGVLRSQFTHGFNIILLFVCTYPDVRAHSRLHGLIIN</sequence>